<dbReference type="Pfam" id="PF05331">
    <property type="entry name" value="DUF742"/>
    <property type="match status" value="1"/>
</dbReference>
<protein>
    <submittedName>
        <fullName evidence="1">DUF742 domain-containing protein</fullName>
    </submittedName>
</protein>
<dbReference type="Proteomes" id="UP001595765">
    <property type="component" value="Unassembled WGS sequence"/>
</dbReference>
<gene>
    <name evidence="1" type="ORF">ACFO3J_07595</name>
</gene>
<dbReference type="InterPro" id="IPR007995">
    <property type="entry name" value="DUF742"/>
</dbReference>
<keyword evidence="2" id="KW-1185">Reference proteome</keyword>
<dbReference type="RefSeq" id="WP_386427399.1">
    <property type="nucleotide sequence ID" value="NZ_JBHSBB010000007.1"/>
</dbReference>
<evidence type="ECO:0000313" key="1">
    <source>
        <dbReference type="EMBL" id="MFC4031338.1"/>
    </source>
</evidence>
<evidence type="ECO:0000313" key="2">
    <source>
        <dbReference type="Proteomes" id="UP001595765"/>
    </source>
</evidence>
<name>A0ABV8HGV9_9ACTN</name>
<comment type="caution">
    <text evidence="1">The sequence shown here is derived from an EMBL/GenBank/DDBJ whole genome shotgun (WGS) entry which is preliminary data.</text>
</comment>
<accession>A0ABV8HGV9</accession>
<dbReference type="PANTHER" id="PTHR36221:SF1">
    <property type="entry name" value="DUF742 DOMAIN-CONTAINING PROTEIN"/>
    <property type="match status" value="1"/>
</dbReference>
<dbReference type="PANTHER" id="PTHR36221">
    <property type="entry name" value="DUF742 DOMAIN-CONTAINING PROTEIN"/>
    <property type="match status" value="1"/>
</dbReference>
<reference evidence="2" key="1">
    <citation type="journal article" date="2019" name="Int. J. Syst. Evol. Microbiol.">
        <title>The Global Catalogue of Microorganisms (GCM) 10K type strain sequencing project: providing services to taxonomists for standard genome sequencing and annotation.</title>
        <authorList>
            <consortium name="The Broad Institute Genomics Platform"/>
            <consortium name="The Broad Institute Genome Sequencing Center for Infectious Disease"/>
            <person name="Wu L."/>
            <person name="Ma J."/>
        </authorList>
    </citation>
    <scope>NUCLEOTIDE SEQUENCE [LARGE SCALE GENOMIC DNA]</scope>
    <source>
        <strain evidence="2">CGMCC 4.7237</strain>
    </source>
</reference>
<proteinExistence type="predicted"/>
<sequence>MTDEPDPDLDLTGELVRPYVITNGRELPSDEKFSMTTLVMATEDAPRTRVLAPESQHILDLCSGGFLSVVEVAGHTGLPLGVVRILLAELSDSRLINTRAAVPLAQRTDRKLLEDVLNGLKDRFGA</sequence>
<dbReference type="EMBL" id="JBHSBB010000007">
    <property type="protein sequence ID" value="MFC4031338.1"/>
    <property type="molecule type" value="Genomic_DNA"/>
</dbReference>
<organism evidence="1 2">
    <name type="scientific">Streptomyces polygonati</name>
    <dbReference type="NCBI Taxonomy" id="1617087"/>
    <lineage>
        <taxon>Bacteria</taxon>
        <taxon>Bacillati</taxon>
        <taxon>Actinomycetota</taxon>
        <taxon>Actinomycetes</taxon>
        <taxon>Kitasatosporales</taxon>
        <taxon>Streptomycetaceae</taxon>
        <taxon>Streptomyces</taxon>
    </lineage>
</organism>